<reference evidence="6 7" key="1">
    <citation type="submission" date="2019-07" db="EMBL/GenBank/DDBJ databases">
        <title>Whole genome shotgun sequence of Oceanobacillus sojae NBRC 105379.</title>
        <authorList>
            <person name="Hosoyama A."/>
            <person name="Uohara A."/>
            <person name="Ohji S."/>
            <person name="Ichikawa N."/>
        </authorList>
    </citation>
    <scope>NUCLEOTIDE SEQUENCE [LARGE SCALE GENOMIC DNA]</scope>
    <source>
        <strain evidence="6 7">NBRC 105379</strain>
    </source>
</reference>
<dbReference type="GO" id="GO:0016787">
    <property type="term" value="F:hydrolase activity"/>
    <property type="evidence" value="ECO:0007669"/>
    <property type="project" value="UniProtKB-KW"/>
</dbReference>
<keyword evidence="7" id="KW-1185">Reference proteome</keyword>
<proteinExistence type="inferred from homology"/>
<dbReference type="PROSITE" id="PS00893">
    <property type="entry name" value="NUDIX_BOX"/>
    <property type="match status" value="1"/>
</dbReference>
<dbReference type="SUPFAM" id="SSF55811">
    <property type="entry name" value="Nudix"/>
    <property type="match status" value="1"/>
</dbReference>
<dbReference type="PROSITE" id="PS51462">
    <property type="entry name" value="NUDIX"/>
    <property type="match status" value="1"/>
</dbReference>
<comment type="similarity">
    <text evidence="4">Belongs to the Nudix hydrolase family.</text>
</comment>
<protein>
    <submittedName>
        <fullName evidence="6">DNA mismatch repair protein MutT</fullName>
    </submittedName>
</protein>
<evidence type="ECO:0000313" key="7">
    <source>
        <dbReference type="Proteomes" id="UP000321558"/>
    </source>
</evidence>
<dbReference type="InterPro" id="IPR020084">
    <property type="entry name" value="NUDIX_hydrolase_CS"/>
</dbReference>
<dbReference type="InterPro" id="IPR020476">
    <property type="entry name" value="Nudix_hydrolase"/>
</dbReference>
<dbReference type="AlphaFoldDB" id="A0A511ZKD4"/>
<dbReference type="CDD" id="cd02883">
    <property type="entry name" value="NUDIX_Hydrolase"/>
    <property type="match status" value="1"/>
</dbReference>
<dbReference type="STRING" id="582851.GCA_900162665_03939"/>
<evidence type="ECO:0000256" key="1">
    <source>
        <dbReference type="ARBA" id="ARBA00001946"/>
    </source>
</evidence>
<organism evidence="6 7">
    <name type="scientific">Oceanobacillus sojae</name>
    <dbReference type="NCBI Taxonomy" id="582851"/>
    <lineage>
        <taxon>Bacteria</taxon>
        <taxon>Bacillati</taxon>
        <taxon>Bacillota</taxon>
        <taxon>Bacilli</taxon>
        <taxon>Bacillales</taxon>
        <taxon>Bacillaceae</taxon>
        <taxon>Oceanobacillus</taxon>
    </lineage>
</organism>
<sequence length="143" mass="16257">MERVDVVYALILDENEEKILMVKNIKHDDWTMPGGAVEKGEILSEAVVREAKEETGLTIEAGDILSVNEAFMEKYNHHAIFFTFMAKVISGEISIQDTETIADTAWVSIEEADKRMPYHKEGIRNLLEKAVPYVFQGRVIEKV</sequence>
<dbReference type="PANTHER" id="PTHR43046">
    <property type="entry name" value="GDP-MANNOSE MANNOSYL HYDROLASE"/>
    <property type="match status" value="1"/>
</dbReference>
<comment type="caution">
    <text evidence="6">The sequence shown here is derived from an EMBL/GenBank/DDBJ whole genome shotgun (WGS) entry which is preliminary data.</text>
</comment>
<accession>A0A511ZKD4</accession>
<dbReference type="PANTHER" id="PTHR43046:SF12">
    <property type="entry name" value="GDP-MANNOSE MANNOSYL HYDROLASE"/>
    <property type="match status" value="1"/>
</dbReference>
<dbReference type="Gene3D" id="3.90.79.10">
    <property type="entry name" value="Nucleoside Triphosphate Pyrophosphohydrolase"/>
    <property type="match status" value="1"/>
</dbReference>
<evidence type="ECO:0000256" key="3">
    <source>
        <dbReference type="ARBA" id="ARBA00022842"/>
    </source>
</evidence>
<evidence type="ECO:0000313" key="6">
    <source>
        <dbReference type="EMBL" id="GEN87922.1"/>
    </source>
</evidence>
<dbReference type="RefSeq" id="WP_147210872.1">
    <property type="nucleotide sequence ID" value="NZ_BJYM01000010.1"/>
</dbReference>
<dbReference type="InterPro" id="IPR015797">
    <property type="entry name" value="NUDIX_hydrolase-like_dom_sf"/>
</dbReference>
<keyword evidence="3" id="KW-0460">Magnesium</keyword>
<dbReference type="OrthoDB" id="9816289at2"/>
<name>A0A511ZKD4_9BACI</name>
<evidence type="ECO:0000256" key="2">
    <source>
        <dbReference type="ARBA" id="ARBA00022801"/>
    </source>
</evidence>
<comment type="cofactor">
    <cofactor evidence="1">
        <name>Mg(2+)</name>
        <dbReference type="ChEBI" id="CHEBI:18420"/>
    </cofactor>
</comment>
<evidence type="ECO:0000259" key="5">
    <source>
        <dbReference type="PROSITE" id="PS51462"/>
    </source>
</evidence>
<evidence type="ECO:0000256" key="4">
    <source>
        <dbReference type="RuleBase" id="RU003476"/>
    </source>
</evidence>
<dbReference type="InterPro" id="IPR000086">
    <property type="entry name" value="NUDIX_hydrolase_dom"/>
</dbReference>
<feature type="domain" description="Nudix hydrolase" evidence="5">
    <location>
        <begin position="2"/>
        <end position="131"/>
    </location>
</feature>
<dbReference type="EMBL" id="BJYM01000010">
    <property type="protein sequence ID" value="GEN87922.1"/>
    <property type="molecule type" value="Genomic_DNA"/>
</dbReference>
<keyword evidence="2 4" id="KW-0378">Hydrolase</keyword>
<dbReference type="PRINTS" id="PR00502">
    <property type="entry name" value="NUDIXFAMILY"/>
</dbReference>
<dbReference type="Proteomes" id="UP000321558">
    <property type="component" value="Unassembled WGS sequence"/>
</dbReference>
<dbReference type="Pfam" id="PF00293">
    <property type="entry name" value="NUDIX"/>
    <property type="match status" value="1"/>
</dbReference>
<gene>
    <name evidence="6" type="ORF">OSO01_26610</name>
</gene>